<dbReference type="EMBL" id="JABSTQ010010034">
    <property type="protein sequence ID" value="KAG0423965.1"/>
    <property type="molecule type" value="Genomic_DNA"/>
</dbReference>
<proteinExistence type="predicted"/>
<evidence type="ECO:0000313" key="1">
    <source>
        <dbReference type="EMBL" id="KAG0423965.1"/>
    </source>
</evidence>
<dbReference type="Proteomes" id="UP000805193">
    <property type="component" value="Unassembled WGS sequence"/>
</dbReference>
<keyword evidence="2" id="KW-1185">Reference proteome</keyword>
<comment type="caution">
    <text evidence="1">The sequence shown here is derived from an EMBL/GenBank/DDBJ whole genome shotgun (WGS) entry which is preliminary data.</text>
</comment>
<reference evidence="1 2" key="1">
    <citation type="journal article" date="2020" name="Cell">
        <title>Large-Scale Comparative Analyses of Tick Genomes Elucidate Their Genetic Diversity and Vector Capacities.</title>
        <authorList>
            <consortium name="Tick Genome and Microbiome Consortium (TIGMIC)"/>
            <person name="Jia N."/>
            <person name="Wang J."/>
            <person name="Shi W."/>
            <person name="Du L."/>
            <person name="Sun Y."/>
            <person name="Zhan W."/>
            <person name="Jiang J.F."/>
            <person name="Wang Q."/>
            <person name="Zhang B."/>
            <person name="Ji P."/>
            <person name="Bell-Sakyi L."/>
            <person name="Cui X.M."/>
            <person name="Yuan T.T."/>
            <person name="Jiang B.G."/>
            <person name="Yang W.F."/>
            <person name="Lam T.T."/>
            <person name="Chang Q.C."/>
            <person name="Ding S.J."/>
            <person name="Wang X.J."/>
            <person name="Zhu J.G."/>
            <person name="Ruan X.D."/>
            <person name="Zhao L."/>
            <person name="Wei J.T."/>
            <person name="Ye R.Z."/>
            <person name="Que T.C."/>
            <person name="Du C.H."/>
            <person name="Zhou Y.H."/>
            <person name="Cheng J.X."/>
            <person name="Dai P.F."/>
            <person name="Guo W.B."/>
            <person name="Han X.H."/>
            <person name="Huang E.J."/>
            <person name="Li L.F."/>
            <person name="Wei W."/>
            <person name="Gao Y.C."/>
            <person name="Liu J.Z."/>
            <person name="Shao H.Z."/>
            <person name="Wang X."/>
            <person name="Wang C.C."/>
            <person name="Yang T.C."/>
            <person name="Huo Q.B."/>
            <person name="Li W."/>
            <person name="Chen H.Y."/>
            <person name="Chen S.E."/>
            <person name="Zhou L.G."/>
            <person name="Ni X.B."/>
            <person name="Tian J.H."/>
            <person name="Sheng Y."/>
            <person name="Liu T."/>
            <person name="Pan Y.S."/>
            <person name="Xia L.Y."/>
            <person name="Li J."/>
            <person name="Zhao F."/>
            <person name="Cao W.C."/>
        </authorList>
    </citation>
    <scope>NUCLEOTIDE SEQUENCE [LARGE SCALE GENOMIC DNA]</scope>
    <source>
        <strain evidence="1">Iper-2018</strain>
    </source>
</reference>
<accession>A0AC60PSV6</accession>
<name>A0AC60PSV6_IXOPE</name>
<gene>
    <name evidence="1" type="ORF">HPB47_000278</name>
</gene>
<sequence>MAPTQASGVRCPAFETAYEYGSLMENATFCLVPRGRRLGSFRFLEALQAGCVPVLLANGWELPLAEVVHWGRAALRGDERLLLQVPDTLRSLPRSRVHQLRQQSQLLWETYFSSVDKIVLAVLQILRERVRTWEAHHAVVWNSHPGALLTLPSFSDTLAPLPFHRHSPGHRPEVATRRRNSFTAVVYAALPTIQPLQRLLRAMLRSKYLARVLVVWGSELAAPSASKLVAGSGSSRVPVHVVVPPRRGIGSRFLPHPLIETDAVLALDEDVALSSEEMDFAFRVWQSFPERIVGFPARSHYWDDTKAAWGYSSKWTNEYSMVLTGAAFYHRYYQEMYSRWLPESLRQTVDAAHNCEDILMNFLVSQVTRLPPIKVTQRKQYREAATSPATAYPSPWNDPDHFVQRQACLNAFVTHWGHMPLVRSALRLDPVLFRDPVSNLRKRYRRIDRVVGGGAGKS</sequence>
<evidence type="ECO:0000313" key="2">
    <source>
        <dbReference type="Proteomes" id="UP000805193"/>
    </source>
</evidence>
<protein>
    <submittedName>
        <fullName evidence="1">Uncharacterized protein</fullName>
    </submittedName>
</protein>
<organism evidence="1 2">
    <name type="scientific">Ixodes persulcatus</name>
    <name type="common">Taiga tick</name>
    <dbReference type="NCBI Taxonomy" id="34615"/>
    <lineage>
        <taxon>Eukaryota</taxon>
        <taxon>Metazoa</taxon>
        <taxon>Ecdysozoa</taxon>
        <taxon>Arthropoda</taxon>
        <taxon>Chelicerata</taxon>
        <taxon>Arachnida</taxon>
        <taxon>Acari</taxon>
        <taxon>Parasitiformes</taxon>
        <taxon>Ixodida</taxon>
        <taxon>Ixodoidea</taxon>
        <taxon>Ixodidae</taxon>
        <taxon>Ixodinae</taxon>
        <taxon>Ixodes</taxon>
    </lineage>
</organism>